<evidence type="ECO:0000256" key="4">
    <source>
        <dbReference type="ARBA" id="ARBA00022741"/>
    </source>
</evidence>
<evidence type="ECO:0000256" key="5">
    <source>
        <dbReference type="ARBA" id="ARBA00022801"/>
    </source>
</evidence>
<dbReference type="CDD" id="cd04089">
    <property type="entry name" value="eRF3_II"/>
    <property type="match status" value="1"/>
</dbReference>
<evidence type="ECO:0000256" key="7">
    <source>
        <dbReference type="ARBA" id="ARBA00023134"/>
    </source>
</evidence>
<evidence type="ECO:0000256" key="6">
    <source>
        <dbReference type="ARBA" id="ARBA00022917"/>
    </source>
</evidence>
<sequence>MAAQENTEISTKFSTLNVNAVEFVPSFSYSVAAAAATVAEADAPPPPPPVATDPASGSGSATPATTPDSTGSGGSTNALPAAAAAAAPPPAPAAAAAAVTSSNSASPAPGSPAATAAATPVENLNANNETDPADSWDVEEDAVITPEDEEADDAEFAEGEATPKVSKKKVVKVEENRSKREHVNVVFIGHVDAGKSTIGGQIMSLTGMVDKRTLEKYEREAREKSRESWYLSWALDTNQEERDKGKTVEVGRAFFETDRKHFTILDAPGHKSFVPNMIGGAAQADLAVLVISARKGEFETGFDRGGQTREHAMLAKTAGVKHLVVLVNKMDDPTVSWDQTRYNECKDKILPYLKKLGFNPAKDLTFMPCSGLSGYGLKDQIPETLCPWYRGPAFIPFIDELPSLNRKSDGPFIMPIVDKYKDMGTVVMGKVESGMARKGQNLLVMPNRTQVAVDQLFSDDFEVTSVGPGENVKIKLKGIEEEDVSPGFVLCDATNPIKTGKIFDAQVVILEHKSIICAGYSAVMHIHCAAEEVTVKALICLVDKKTGEKSKTRPRFVKQDQVAIMRIECSGMICLEQFKLFPQMGRFTLRDENKTIAIGKVLKVVE</sequence>
<proteinExistence type="inferred from homology"/>
<evidence type="ECO:0000256" key="8">
    <source>
        <dbReference type="ARBA" id="ARBA00023161"/>
    </source>
</evidence>
<dbReference type="FunFam" id="2.40.30.10:FF:000017">
    <property type="entry name" value="Eukaryotic peptide chain release factor GTP-binding subunit"/>
    <property type="match status" value="1"/>
</dbReference>
<keyword evidence="7" id="KW-0342">GTP-binding</keyword>
<dbReference type="GO" id="GO:0003924">
    <property type="term" value="F:GTPase activity"/>
    <property type="evidence" value="ECO:0007669"/>
    <property type="project" value="InterPro"/>
</dbReference>
<dbReference type="Proteomes" id="UP001652661">
    <property type="component" value="Chromosome 2L"/>
</dbReference>
<dbReference type="FunFam" id="2.40.30.10:FF:000024">
    <property type="entry name" value="Eukaryotic peptide chain release factor GTP-binding subunit ERF3A"/>
    <property type="match status" value="1"/>
</dbReference>
<dbReference type="Gene3D" id="2.40.30.10">
    <property type="entry name" value="Translation factors"/>
    <property type="match status" value="2"/>
</dbReference>
<comment type="catalytic activity">
    <reaction evidence="9">
        <text>GTP + H2O = GDP + phosphate + H(+)</text>
        <dbReference type="Rhea" id="RHEA:19669"/>
        <dbReference type="ChEBI" id="CHEBI:15377"/>
        <dbReference type="ChEBI" id="CHEBI:15378"/>
        <dbReference type="ChEBI" id="CHEBI:37565"/>
        <dbReference type="ChEBI" id="CHEBI:43474"/>
        <dbReference type="ChEBI" id="CHEBI:58189"/>
    </reaction>
    <physiologicalReaction direction="left-to-right" evidence="9">
        <dbReference type="Rhea" id="RHEA:19670"/>
    </physiologicalReaction>
</comment>
<evidence type="ECO:0000256" key="9">
    <source>
        <dbReference type="ARBA" id="ARBA00049117"/>
    </source>
</evidence>
<protein>
    <submittedName>
        <fullName evidence="13">Eukaryotic peptide chain release factor GTP-binding subunit ERF3A isoform X1</fullName>
    </submittedName>
</protein>
<dbReference type="CDD" id="cd03704">
    <property type="entry name" value="eRF3_C_III"/>
    <property type="match status" value="1"/>
</dbReference>
<feature type="compositionally biased region" description="Low complexity" evidence="10">
    <location>
        <begin position="93"/>
        <end position="116"/>
    </location>
</feature>
<dbReference type="PROSITE" id="PS00301">
    <property type="entry name" value="G_TR_1"/>
    <property type="match status" value="1"/>
</dbReference>
<feature type="region of interest" description="Disordered" evidence="10">
    <location>
        <begin position="147"/>
        <end position="166"/>
    </location>
</feature>
<feature type="compositionally biased region" description="Acidic residues" evidence="10">
    <location>
        <begin position="147"/>
        <end position="158"/>
    </location>
</feature>
<dbReference type="CDD" id="cd01883">
    <property type="entry name" value="EF1_alpha"/>
    <property type="match status" value="1"/>
</dbReference>
<dbReference type="GO" id="GO:0003747">
    <property type="term" value="F:translation release factor activity"/>
    <property type="evidence" value="ECO:0007669"/>
    <property type="project" value="UniProtKB-ARBA"/>
</dbReference>
<dbReference type="InterPro" id="IPR027417">
    <property type="entry name" value="P-loop_NTPase"/>
</dbReference>
<evidence type="ECO:0000313" key="12">
    <source>
        <dbReference type="Proteomes" id="UP001652661"/>
    </source>
</evidence>
<evidence type="ECO:0000256" key="2">
    <source>
        <dbReference type="ARBA" id="ARBA00007249"/>
    </source>
</evidence>
<dbReference type="InterPro" id="IPR009818">
    <property type="entry name" value="PAM2_motif"/>
</dbReference>
<dbReference type="InterPro" id="IPR009000">
    <property type="entry name" value="Transl_B-barrel_sf"/>
</dbReference>
<keyword evidence="12" id="KW-1185">Reference proteome</keyword>
<dbReference type="PANTHER" id="PTHR23115">
    <property type="entry name" value="TRANSLATION FACTOR"/>
    <property type="match status" value="1"/>
</dbReference>
<evidence type="ECO:0000313" key="13">
    <source>
        <dbReference type="RefSeq" id="XP_017025898.1"/>
    </source>
</evidence>
<dbReference type="Pfam" id="PF00009">
    <property type="entry name" value="GTP_EFTU"/>
    <property type="match status" value="1"/>
</dbReference>
<dbReference type="Gene3D" id="3.40.50.300">
    <property type="entry name" value="P-loop containing nucleotide triphosphate hydrolases"/>
    <property type="match status" value="1"/>
</dbReference>
<keyword evidence="6" id="KW-0648">Protein biosynthesis</keyword>
<keyword evidence="4" id="KW-0547">Nucleotide-binding</keyword>
<dbReference type="InterPro" id="IPR054696">
    <property type="entry name" value="GTP-eEF1A_C"/>
</dbReference>
<dbReference type="InterPro" id="IPR009001">
    <property type="entry name" value="Transl_elong_EF1A/Init_IF2_C"/>
</dbReference>
<accession>A0A6P4ITY2</accession>
<evidence type="ECO:0000256" key="1">
    <source>
        <dbReference type="ARBA" id="ARBA00004496"/>
    </source>
</evidence>
<dbReference type="OMA" id="IERYEEC"/>
<reference evidence="12" key="1">
    <citation type="submission" date="2025-05" db="UniProtKB">
        <authorList>
            <consortium name="RefSeq"/>
        </authorList>
    </citation>
    <scope>NUCLEOTIDE SEQUENCE [LARGE SCALE GENOMIC DNA]</scope>
    <source>
        <strain evidence="12">14028-0561.14</strain>
    </source>
</reference>
<comment type="subcellular location">
    <subcellularLocation>
        <location evidence="1">Cytoplasm</location>
    </subcellularLocation>
</comment>
<dbReference type="InterPro" id="IPR000795">
    <property type="entry name" value="T_Tr_GTP-bd_dom"/>
</dbReference>
<evidence type="ECO:0000256" key="10">
    <source>
        <dbReference type="SAM" id="MobiDB-lite"/>
    </source>
</evidence>
<dbReference type="InterPro" id="IPR050100">
    <property type="entry name" value="TRAFAC_GTPase_members"/>
</dbReference>
<dbReference type="OrthoDB" id="342024at2759"/>
<evidence type="ECO:0000259" key="11">
    <source>
        <dbReference type="PROSITE" id="PS51722"/>
    </source>
</evidence>
<keyword evidence="8" id="KW-0866">Nonsense-mediated mRNA decay</keyword>
<evidence type="ECO:0000256" key="3">
    <source>
        <dbReference type="ARBA" id="ARBA00022553"/>
    </source>
</evidence>
<keyword evidence="3" id="KW-0597">Phosphoprotein</keyword>
<dbReference type="GO" id="GO:0000184">
    <property type="term" value="P:nuclear-transcribed mRNA catabolic process, nonsense-mediated decay"/>
    <property type="evidence" value="ECO:0007669"/>
    <property type="project" value="UniProtKB-KW"/>
</dbReference>
<feature type="region of interest" description="Disordered" evidence="10">
    <location>
        <begin position="38"/>
        <end position="116"/>
    </location>
</feature>
<dbReference type="Pfam" id="PF22594">
    <property type="entry name" value="GTP-eEF1A_C"/>
    <property type="match status" value="1"/>
</dbReference>
<dbReference type="PRINTS" id="PR00315">
    <property type="entry name" value="ELONGATNFCT"/>
</dbReference>
<dbReference type="InterPro" id="IPR031157">
    <property type="entry name" value="G_TR_CS"/>
</dbReference>
<gene>
    <name evidence="13" type="primary">eRF3</name>
</gene>
<dbReference type="SUPFAM" id="SSF50465">
    <property type="entry name" value="EF-Tu/eEF-1alpha/eIF2-gamma C-terminal domain"/>
    <property type="match status" value="1"/>
</dbReference>
<feature type="domain" description="Tr-type G" evidence="11">
    <location>
        <begin position="180"/>
        <end position="406"/>
    </location>
</feature>
<dbReference type="SUPFAM" id="SSF50447">
    <property type="entry name" value="Translation proteins"/>
    <property type="match status" value="1"/>
</dbReference>
<dbReference type="PROSITE" id="PS51722">
    <property type="entry name" value="G_TR_2"/>
    <property type="match status" value="1"/>
</dbReference>
<dbReference type="GO" id="GO:0005829">
    <property type="term" value="C:cytosol"/>
    <property type="evidence" value="ECO:0007669"/>
    <property type="project" value="UniProtKB-ARBA"/>
</dbReference>
<dbReference type="Pfam" id="PF03144">
    <property type="entry name" value="GTP_EFTU_D2"/>
    <property type="match status" value="1"/>
</dbReference>
<organism evidence="12 13">
    <name type="scientific">Drosophila kikkawai</name>
    <name type="common">Fruit fly</name>
    <dbReference type="NCBI Taxonomy" id="30033"/>
    <lineage>
        <taxon>Eukaryota</taxon>
        <taxon>Metazoa</taxon>
        <taxon>Ecdysozoa</taxon>
        <taxon>Arthropoda</taxon>
        <taxon>Hexapoda</taxon>
        <taxon>Insecta</taxon>
        <taxon>Pterygota</taxon>
        <taxon>Neoptera</taxon>
        <taxon>Endopterygota</taxon>
        <taxon>Diptera</taxon>
        <taxon>Brachycera</taxon>
        <taxon>Muscomorpha</taxon>
        <taxon>Ephydroidea</taxon>
        <taxon>Drosophilidae</taxon>
        <taxon>Drosophila</taxon>
        <taxon>Sophophora</taxon>
    </lineage>
</organism>
<dbReference type="GO" id="GO:0005525">
    <property type="term" value="F:GTP binding"/>
    <property type="evidence" value="ECO:0007669"/>
    <property type="project" value="UniProtKB-KW"/>
</dbReference>
<dbReference type="SUPFAM" id="SSF52540">
    <property type="entry name" value="P-loop containing nucleoside triphosphate hydrolases"/>
    <property type="match status" value="1"/>
</dbReference>
<keyword evidence="5" id="KW-0378">Hydrolase</keyword>
<dbReference type="FunFam" id="3.40.50.300:FF:000270">
    <property type="entry name" value="Eukaryotic peptide chain release factor GTP-binding subunit ERF3A"/>
    <property type="match status" value="1"/>
</dbReference>
<reference evidence="13" key="2">
    <citation type="submission" date="2025-08" db="UniProtKB">
        <authorList>
            <consortium name="RefSeq"/>
        </authorList>
    </citation>
    <scope>IDENTIFICATION</scope>
    <source>
        <strain evidence="13">14028-0561.14</strain>
        <tissue evidence="13">Whole fly</tissue>
    </source>
</reference>
<feature type="compositionally biased region" description="Low complexity" evidence="10">
    <location>
        <begin position="52"/>
        <end position="86"/>
    </location>
</feature>
<name>A0A6P4ITY2_DROKI</name>
<dbReference type="RefSeq" id="XP_017025898.1">
    <property type="nucleotide sequence ID" value="XM_017170409.3"/>
</dbReference>
<dbReference type="Pfam" id="PF07145">
    <property type="entry name" value="PAM2"/>
    <property type="match status" value="1"/>
</dbReference>
<dbReference type="AlphaFoldDB" id="A0A6P4ITY2"/>
<dbReference type="InterPro" id="IPR004161">
    <property type="entry name" value="EFTu-like_2"/>
</dbReference>
<comment type="similarity">
    <text evidence="2">Belongs to the TRAFAC class translation factor GTPase superfamily. Classic translation factor GTPase family. EF-Tu/EF-1A subfamily.</text>
</comment>